<evidence type="ECO:0000256" key="2">
    <source>
        <dbReference type="SAM" id="Phobius"/>
    </source>
</evidence>
<proteinExistence type="predicted"/>
<protein>
    <submittedName>
        <fullName evidence="3">Uncharacterized protein</fullName>
    </submittedName>
</protein>
<feature type="compositionally biased region" description="Basic and acidic residues" evidence="1">
    <location>
        <begin position="153"/>
        <end position="163"/>
    </location>
</feature>
<feature type="compositionally biased region" description="Low complexity" evidence="1">
    <location>
        <begin position="326"/>
        <end position="337"/>
    </location>
</feature>
<evidence type="ECO:0000313" key="4">
    <source>
        <dbReference type="Proteomes" id="UP000292082"/>
    </source>
</evidence>
<accession>A0A4V2K911</accession>
<feature type="compositionally biased region" description="Pro residues" evidence="1">
    <location>
        <begin position="345"/>
        <end position="355"/>
    </location>
</feature>
<keyword evidence="2" id="KW-0472">Membrane</keyword>
<feature type="region of interest" description="Disordered" evidence="1">
    <location>
        <begin position="74"/>
        <end position="239"/>
    </location>
</feature>
<gene>
    <name evidence="3" type="ORF">BD310DRAFT_919571</name>
</gene>
<feature type="compositionally biased region" description="Low complexity" evidence="1">
    <location>
        <begin position="265"/>
        <end position="274"/>
    </location>
</feature>
<dbReference type="Proteomes" id="UP000292082">
    <property type="component" value="Unassembled WGS sequence"/>
</dbReference>
<evidence type="ECO:0000313" key="3">
    <source>
        <dbReference type="EMBL" id="TBU62088.1"/>
    </source>
</evidence>
<feature type="region of interest" description="Disordered" evidence="1">
    <location>
        <begin position="309"/>
        <end position="434"/>
    </location>
</feature>
<feature type="compositionally biased region" description="Basic residues" evidence="1">
    <location>
        <begin position="410"/>
        <end position="419"/>
    </location>
</feature>
<evidence type="ECO:0000256" key="1">
    <source>
        <dbReference type="SAM" id="MobiDB-lite"/>
    </source>
</evidence>
<reference evidence="3 4" key="1">
    <citation type="submission" date="2019-01" db="EMBL/GenBank/DDBJ databases">
        <title>Draft genome sequences of three monokaryotic isolates of the white-rot basidiomycete fungus Dichomitus squalens.</title>
        <authorList>
            <consortium name="DOE Joint Genome Institute"/>
            <person name="Lopez S.C."/>
            <person name="Andreopoulos B."/>
            <person name="Pangilinan J."/>
            <person name="Lipzen A."/>
            <person name="Riley R."/>
            <person name="Ahrendt S."/>
            <person name="Ng V."/>
            <person name="Barry K."/>
            <person name="Daum C."/>
            <person name="Grigoriev I.V."/>
            <person name="Hilden K.S."/>
            <person name="Makela M.R."/>
            <person name="de Vries R.P."/>
        </authorList>
    </citation>
    <scope>NUCLEOTIDE SEQUENCE [LARGE SCALE GENOMIC DNA]</scope>
    <source>
        <strain evidence="3 4">CBS 464.89</strain>
    </source>
</reference>
<feature type="compositionally biased region" description="Low complexity" evidence="1">
    <location>
        <begin position="201"/>
        <end position="228"/>
    </location>
</feature>
<name>A0A4V2K911_9APHY</name>
<dbReference type="AlphaFoldDB" id="A0A4V2K911"/>
<sequence length="434" mass="47802">MNCPANTTVATRHIFALAAHCSQDWKIAKCPLALMFDLIEAGARLVLIGIASAVLAIAGFLLSVLAHVKEVTSGRSLRNISPDDAPATAESTSPSRERDSGVPSPRTSRTHRTPSKPSDSGPRHRDLSRGRHASRREQSPTTLQSSSSAKEAPGSKKESEQRVTSRKPRLRRPICQTLPDAAPVASPVRTSPDTTRIVEITTTLPPLRPTRAFSDISSNQSSELSAESPVPEEHSPLPGRQVLQKLKERHSYLRERCLVRAQSMPVPRTRTTSRPARRTDPYQAPYFFPTPMSPEAGTYLQEVVKERHGEYPQPVEPVAESSTIDPNAALASSPSSPTREESAKPPQPTPPPSPPARSTAREPAAEAEHRQRRQRWSWHMPHLPSHHQSNERGRSVEGARQDKEILSKLKFGHHRRRHGIGSDDVRSARSPKAS</sequence>
<dbReference type="EMBL" id="ML145095">
    <property type="protein sequence ID" value="TBU62088.1"/>
    <property type="molecule type" value="Genomic_DNA"/>
</dbReference>
<feature type="region of interest" description="Disordered" evidence="1">
    <location>
        <begin position="264"/>
        <end position="293"/>
    </location>
</feature>
<organism evidence="3 4">
    <name type="scientific">Dichomitus squalens</name>
    <dbReference type="NCBI Taxonomy" id="114155"/>
    <lineage>
        <taxon>Eukaryota</taxon>
        <taxon>Fungi</taxon>
        <taxon>Dikarya</taxon>
        <taxon>Basidiomycota</taxon>
        <taxon>Agaricomycotina</taxon>
        <taxon>Agaricomycetes</taxon>
        <taxon>Polyporales</taxon>
        <taxon>Polyporaceae</taxon>
        <taxon>Dichomitus</taxon>
    </lineage>
</organism>
<keyword evidence="2" id="KW-1133">Transmembrane helix</keyword>
<feature type="transmembrane region" description="Helical" evidence="2">
    <location>
        <begin position="45"/>
        <end position="68"/>
    </location>
</feature>
<keyword evidence="4" id="KW-1185">Reference proteome</keyword>
<keyword evidence="2" id="KW-0812">Transmembrane</keyword>
<feature type="compositionally biased region" description="Basic and acidic residues" evidence="1">
    <location>
        <begin position="388"/>
        <end position="407"/>
    </location>
</feature>
<feature type="compositionally biased region" description="Polar residues" evidence="1">
    <location>
        <begin position="139"/>
        <end position="149"/>
    </location>
</feature>
<feature type="compositionally biased region" description="Basic and acidic residues" evidence="1">
    <location>
        <begin position="359"/>
        <end position="369"/>
    </location>
</feature>